<evidence type="ECO:0000259" key="1">
    <source>
        <dbReference type="PROSITE" id="PS50883"/>
    </source>
</evidence>
<dbReference type="OrthoDB" id="9777298at2"/>
<evidence type="ECO:0000259" key="2">
    <source>
        <dbReference type="PROSITE" id="PS50887"/>
    </source>
</evidence>
<dbReference type="SMART" id="SM00052">
    <property type="entry name" value="EAL"/>
    <property type="match status" value="1"/>
</dbReference>
<dbReference type="AlphaFoldDB" id="A0A4Q0XU20"/>
<dbReference type="EMBL" id="PDKN01000003">
    <property type="protein sequence ID" value="RXJ57901.1"/>
    <property type="molecule type" value="Genomic_DNA"/>
</dbReference>
<dbReference type="InterPro" id="IPR050706">
    <property type="entry name" value="Cyclic-di-GMP_PDE-like"/>
</dbReference>
<dbReference type="GO" id="GO:0071111">
    <property type="term" value="F:cyclic-guanylate-specific phosphodiesterase activity"/>
    <property type="evidence" value="ECO:0007669"/>
    <property type="project" value="InterPro"/>
</dbReference>
<comment type="caution">
    <text evidence="3">The sequence shown here is derived from an EMBL/GenBank/DDBJ whole genome shotgun (WGS) entry which is preliminary data.</text>
</comment>
<dbReference type="Proteomes" id="UP000290657">
    <property type="component" value="Unassembled WGS sequence"/>
</dbReference>
<evidence type="ECO:0000313" key="4">
    <source>
        <dbReference type="Proteomes" id="UP000290657"/>
    </source>
</evidence>
<dbReference type="Pfam" id="PF00990">
    <property type="entry name" value="GGDEF"/>
    <property type="match status" value="1"/>
</dbReference>
<organism evidence="3 4">
    <name type="scientific">Candidatus Marinarcus aquaticus</name>
    <dbReference type="NCBI Taxonomy" id="2044504"/>
    <lineage>
        <taxon>Bacteria</taxon>
        <taxon>Pseudomonadati</taxon>
        <taxon>Campylobacterota</taxon>
        <taxon>Epsilonproteobacteria</taxon>
        <taxon>Campylobacterales</taxon>
        <taxon>Arcobacteraceae</taxon>
        <taxon>Candidatus Marinarcus</taxon>
    </lineage>
</organism>
<protein>
    <submittedName>
        <fullName evidence="3">GGDEF domain-containing protein</fullName>
    </submittedName>
</protein>
<dbReference type="Gene3D" id="3.30.70.270">
    <property type="match status" value="1"/>
</dbReference>
<dbReference type="SUPFAM" id="SSF141868">
    <property type="entry name" value="EAL domain-like"/>
    <property type="match status" value="1"/>
</dbReference>
<dbReference type="NCBIfam" id="TIGR00254">
    <property type="entry name" value="GGDEF"/>
    <property type="match status" value="1"/>
</dbReference>
<proteinExistence type="predicted"/>
<reference evidence="3 4" key="1">
    <citation type="submission" date="2017-10" db="EMBL/GenBank/DDBJ databases">
        <title>Genomics of the genus Arcobacter.</title>
        <authorList>
            <person name="Perez-Cataluna A."/>
            <person name="Figueras M.J."/>
        </authorList>
    </citation>
    <scope>NUCLEOTIDE SEQUENCE [LARGE SCALE GENOMIC DNA]</scope>
    <source>
        <strain evidence="3 4">CECT 8987</strain>
    </source>
</reference>
<dbReference type="PANTHER" id="PTHR33121">
    <property type="entry name" value="CYCLIC DI-GMP PHOSPHODIESTERASE PDEF"/>
    <property type="match status" value="1"/>
</dbReference>
<accession>A0A4Q0XU20</accession>
<dbReference type="SUPFAM" id="SSF54631">
    <property type="entry name" value="CBS-domain pair"/>
    <property type="match status" value="1"/>
</dbReference>
<dbReference type="CDD" id="cd01948">
    <property type="entry name" value="EAL"/>
    <property type="match status" value="1"/>
</dbReference>
<dbReference type="Gene3D" id="3.20.20.450">
    <property type="entry name" value="EAL domain"/>
    <property type="match status" value="1"/>
</dbReference>
<dbReference type="PANTHER" id="PTHR33121:SF76">
    <property type="entry name" value="SIGNALING PROTEIN"/>
    <property type="match status" value="1"/>
</dbReference>
<dbReference type="SMART" id="SM00267">
    <property type="entry name" value="GGDEF"/>
    <property type="match status" value="1"/>
</dbReference>
<feature type="domain" description="EAL" evidence="1">
    <location>
        <begin position="1"/>
        <end position="248"/>
    </location>
</feature>
<gene>
    <name evidence="3" type="ORF">CRV04_05180</name>
</gene>
<dbReference type="RefSeq" id="WP_128995764.1">
    <property type="nucleotide sequence ID" value="NZ_PDKN01000003.1"/>
</dbReference>
<dbReference type="InterPro" id="IPR043128">
    <property type="entry name" value="Rev_trsase/Diguanyl_cyclase"/>
</dbReference>
<evidence type="ECO:0000313" key="3">
    <source>
        <dbReference type="EMBL" id="RXJ57901.1"/>
    </source>
</evidence>
<dbReference type="InterPro" id="IPR046342">
    <property type="entry name" value="CBS_dom_sf"/>
</dbReference>
<dbReference type="Pfam" id="PF00563">
    <property type="entry name" value="EAL"/>
    <property type="match status" value="1"/>
</dbReference>
<dbReference type="InterPro" id="IPR000160">
    <property type="entry name" value="GGDEF_dom"/>
</dbReference>
<dbReference type="InterPro" id="IPR035919">
    <property type="entry name" value="EAL_sf"/>
</dbReference>
<dbReference type="InterPro" id="IPR001633">
    <property type="entry name" value="EAL_dom"/>
</dbReference>
<sequence>MLEKWINILNKLDFAFQPIIHTYTGKIYGVEALLRNVEIATEYHNIQNLFDCAFEDDLLYQVDLELRKKAIKKLKMLDIENVKLFYNLDNRIIYSKNCPQGQTAKLLEENGLKKDAICFELSEKGSMIEQSALSSMIQKYKKDGYSIAIDDFGIGVSGLKLLYYSEANIIKLDRFFITNIHNDSKKKLFCTSIIDMAHTMGMKVVAEGIEKKEEYYTCKDMGVDFIQGFLVQKPTIKVKQIEPIYKNILKLLKQDRRDENKNNIDSSFIEYIKPININTSLHDLFLYFKNQPHNTFVPIVDNYDHLKGVIYEVDIKKISYSQYGLSLAKNVSYSSNLCKFLKPALCVEATWGIDKTLEIYNMNQDHSRGIFVTKANKYHGFINVNSLLSLSHKRTIEIAKNQNPLTKLPGNNQIEEYIYKSFKQLRNEMGFHMLYFDFNDFKPFNDSYGFRQGDRAILIFSELLQKLLPSDVFIGHIGGDDFFIGFKEYDYETVYEFAHTIQREFESSVANLYNKEDREREFMVCTDRFNIQREFKLLSVACAIVEIGPKTVKKNFDFTLGKIKKVSKKATNPIGVCL</sequence>
<dbReference type="CDD" id="cd01949">
    <property type="entry name" value="GGDEF"/>
    <property type="match status" value="1"/>
</dbReference>
<feature type="domain" description="GGDEF" evidence="2">
    <location>
        <begin position="429"/>
        <end position="578"/>
    </location>
</feature>
<dbReference type="PROSITE" id="PS50887">
    <property type="entry name" value="GGDEF"/>
    <property type="match status" value="1"/>
</dbReference>
<dbReference type="SUPFAM" id="SSF55073">
    <property type="entry name" value="Nucleotide cyclase"/>
    <property type="match status" value="1"/>
</dbReference>
<dbReference type="PROSITE" id="PS50883">
    <property type="entry name" value="EAL"/>
    <property type="match status" value="1"/>
</dbReference>
<dbReference type="InterPro" id="IPR029787">
    <property type="entry name" value="Nucleotide_cyclase"/>
</dbReference>
<keyword evidence="4" id="KW-1185">Reference proteome</keyword>
<name>A0A4Q0XU20_9BACT</name>